<accession>A0A382XPC4</accession>
<evidence type="ECO:0000313" key="1">
    <source>
        <dbReference type="EMBL" id="SVD72699.1"/>
    </source>
</evidence>
<proteinExistence type="predicted"/>
<evidence type="ECO:0008006" key="2">
    <source>
        <dbReference type="Google" id="ProtNLM"/>
    </source>
</evidence>
<reference evidence="1" key="1">
    <citation type="submission" date="2018-05" db="EMBL/GenBank/DDBJ databases">
        <authorList>
            <person name="Lanie J.A."/>
            <person name="Ng W.-L."/>
            <person name="Kazmierczak K.M."/>
            <person name="Andrzejewski T.M."/>
            <person name="Davidsen T.M."/>
            <person name="Wayne K.J."/>
            <person name="Tettelin H."/>
            <person name="Glass J.I."/>
            <person name="Rusch D."/>
            <person name="Podicherti R."/>
            <person name="Tsui H.-C.T."/>
            <person name="Winkler M.E."/>
        </authorList>
    </citation>
    <scope>NUCLEOTIDE SEQUENCE</scope>
</reference>
<gene>
    <name evidence="1" type="ORF">METZ01_LOCUS425553</name>
</gene>
<organism evidence="1">
    <name type="scientific">marine metagenome</name>
    <dbReference type="NCBI Taxonomy" id="408172"/>
    <lineage>
        <taxon>unclassified sequences</taxon>
        <taxon>metagenomes</taxon>
        <taxon>ecological metagenomes</taxon>
    </lineage>
</organism>
<dbReference type="Gene3D" id="2.60.120.560">
    <property type="entry name" value="Exo-inulinase, domain 1"/>
    <property type="match status" value="1"/>
</dbReference>
<dbReference type="AlphaFoldDB" id="A0A382XPC4"/>
<sequence>MQPRGKALKKPPARMKNQKSSLEYWWNLGGWGNTRSKVESWGGVGGADSGDTIKYGDPYDIKIVNTPKSYTVILNDKEVASVEDTSQDGVGRVGLATWSTAAKYDEVIVYGPDGPKLVSSREKVSTAWADIKSNLKR</sequence>
<protein>
    <recommendedName>
        <fullName evidence="2">3-keto-disaccharide hydrolase domain-containing protein</fullName>
    </recommendedName>
</protein>
<dbReference type="EMBL" id="UINC01169256">
    <property type="protein sequence ID" value="SVD72699.1"/>
    <property type="molecule type" value="Genomic_DNA"/>
</dbReference>
<name>A0A382XPC4_9ZZZZ</name>